<dbReference type="EMBL" id="SKBQ01000038">
    <property type="protein sequence ID" value="TPX12965.1"/>
    <property type="molecule type" value="Genomic_DNA"/>
</dbReference>
<protein>
    <recommendedName>
        <fullName evidence="3">Prolyl 4-hydroxylase alpha subunit Fe(2+) 2OG dioxygenase domain-containing protein</fullName>
    </recommendedName>
</protein>
<dbReference type="Pfam" id="PF22814">
    <property type="entry name" value="WelO5"/>
    <property type="match status" value="1"/>
</dbReference>
<dbReference type="GeneID" id="41974057"/>
<evidence type="ECO:0000313" key="1">
    <source>
        <dbReference type="EMBL" id="TPX12965.1"/>
    </source>
</evidence>
<dbReference type="OrthoDB" id="5282017at2759"/>
<gene>
    <name evidence="1" type="ORF">E0L32_006610</name>
</gene>
<dbReference type="InParanoid" id="A0A507AQ31"/>
<comment type="caution">
    <text evidence="1">The sequence shown here is derived from an EMBL/GenBank/DDBJ whole genome shotgun (WGS) entry which is preliminary data.</text>
</comment>
<proteinExistence type="predicted"/>
<reference evidence="1 2" key="1">
    <citation type="submission" date="2019-06" db="EMBL/GenBank/DDBJ databases">
        <title>Draft genome sequence of the filamentous fungus Phialemoniopsis curvata isolated from diesel fuel.</title>
        <authorList>
            <person name="Varaljay V.A."/>
            <person name="Lyon W.J."/>
            <person name="Crouch A.L."/>
            <person name="Drake C.E."/>
            <person name="Hollomon J.M."/>
            <person name="Nadeau L.J."/>
            <person name="Nunn H.S."/>
            <person name="Stevenson B.S."/>
            <person name="Bojanowski C.L."/>
            <person name="Crookes-Goodson W.J."/>
        </authorList>
    </citation>
    <scope>NUCLEOTIDE SEQUENCE [LARGE SCALE GENOMIC DNA]</scope>
    <source>
        <strain evidence="1 2">D216</strain>
    </source>
</reference>
<sequence length="286" mass="32245">MAIIAESQWKRTEPTSLTREAFLDLLFGRTPLVREEQFLKPAQSEALYNHFVPLISPYLHVTGPPVSKVGVAQFEFQAQSAEDFKNRTGDEKQRYFQECEKYRTMHDGLAEIAGEDVWAKMSRTIAELVPEYDVGVASEGPGKTYFSGIVRKINSGVPIHCDWAPYDCATEDWILSKITHQLAVNLYLSPATRGGSTTVFDVQWWPGALEYRDPDTYGYFEALVKNRATATFQPGMGDLCFFNSRNMHIVRPLEPGEDTQRIAMSSFIGLLPSEVTGGKPKLIFWS</sequence>
<keyword evidence="2" id="KW-1185">Reference proteome</keyword>
<dbReference type="Gene3D" id="2.60.120.620">
    <property type="entry name" value="q2cbj1_9rhob like domain"/>
    <property type="match status" value="1"/>
</dbReference>
<dbReference type="Proteomes" id="UP000319257">
    <property type="component" value="Unassembled WGS sequence"/>
</dbReference>
<organism evidence="1 2">
    <name type="scientific">Thyridium curvatum</name>
    <dbReference type="NCBI Taxonomy" id="1093900"/>
    <lineage>
        <taxon>Eukaryota</taxon>
        <taxon>Fungi</taxon>
        <taxon>Dikarya</taxon>
        <taxon>Ascomycota</taxon>
        <taxon>Pezizomycotina</taxon>
        <taxon>Sordariomycetes</taxon>
        <taxon>Sordariomycetidae</taxon>
        <taxon>Thyridiales</taxon>
        <taxon>Thyridiaceae</taxon>
        <taxon>Thyridium</taxon>
    </lineage>
</organism>
<dbReference type="InterPro" id="IPR055091">
    <property type="entry name" value="WelO5-like"/>
</dbReference>
<evidence type="ECO:0000313" key="2">
    <source>
        <dbReference type="Proteomes" id="UP000319257"/>
    </source>
</evidence>
<dbReference type="RefSeq" id="XP_030994676.1">
    <property type="nucleotide sequence ID" value="XM_031141262.1"/>
</dbReference>
<dbReference type="AlphaFoldDB" id="A0A507AQ31"/>
<evidence type="ECO:0008006" key="3">
    <source>
        <dbReference type="Google" id="ProtNLM"/>
    </source>
</evidence>
<name>A0A507AQ31_9PEZI</name>
<accession>A0A507AQ31</accession>